<evidence type="ECO:0000256" key="9">
    <source>
        <dbReference type="ARBA" id="ARBA00023306"/>
    </source>
</evidence>
<evidence type="ECO:0000256" key="2">
    <source>
        <dbReference type="ARBA" id="ARBA00022490"/>
    </source>
</evidence>
<dbReference type="NCBIfam" id="TIGR01085">
    <property type="entry name" value="murE"/>
    <property type="match status" value="1"/>
</dbReference>
<evidence type="ECO:0000256" key="7">
    <source>
        <dbReference type="ARBA" id="ARBA00022960"/>
    </source>
</evidence>
<dbReference type="InterPro" id="IPR036615">
    <property type="entry name" value="Mur_ligase_C_dom_sf"/>
</dbReference>
<dbReference type="Gene3D" id="3.40.1390.10">
    <property type="entry name" value="MurE/MurF, N-terminal domain"/>
    <property type="match status" value="1"/>
</dbReference>
<dbReference type="SUPFAM" id="SSF53244">
    <property type="entry name" value="MurD-like peptide ligases, peptide-binding domain"/>
    <property type="match status" value="1"/>
</dbReference>
<feature type="binding site" evidence="11">
    <location>
        <position position="394"/>
    </location>
    <ligand>
        <name>meso-2,6-diaminopimelate</name>
        <dbReference type="ChEBI" id="CHEBI:57791"/>
    </ligand>
</feature>
<comment type="catalytic activity">
    <reaction evidence="11">
        <text>UDP-N-acetyl-alpha-D-muramoyl-L-alanyl-D-glutamate + meso-2,6-diaminopimelate + ATP = UDP-N-acetyl-alpha-D-muramoyl-L-alanyl-gamma-D-glutamyl-meso-2,6-diaminopimelate + ADP + phosphate + H(+)</text>
        <dbReference type="Rhea" id="RHEA:23676"/>
        <dbReference type="ChEBI" id="CHEBI:15378"/>
        <dbReference type="ChEBI" id="CHEBI:30616"/>
        <dbReference type="ChEBI" id="CHEBI:43474"/>
        <dbReference type="ChEBI" id="CHEBI:57791"/>
        <dbReference type="ChEBI" id="CHEBI:83900"/>
        <dbReference type="ChEBI" id="CHEBI:83905"/>
        <dbReference type="ChEBI" id="CHEBI:456216"/>
        <dbReference type="EC" id="6.3.2.13"/>
    </reaction>
</comment>
<dbReference type="InterPro" id="IPR018109">
    <property type="entry name" value="Folylpolyglutamate_synth_CS"/>
</dbReference>
<feature type="domain" description="Mur ligase N-terminal catalytic" evidence="13">
    <location>
        <begin position="26"/>
        <end position="99"/>
    </location>
</feature>
<evidence type="ECO:0000313" key="17">
    <source>
        <dbReference type="Proteomes" id="UP000004836"/>
    </source>
</evidence>
<evidence type="ECO:0000256" key="1">
    <source>
        <dbReference type="ARBA" id="ARBA00005898"/>
    </source>
</evidence>
<dbReference type="GO" id="GO:0004326">
    <property type="term" value="F:tetrahydrofolylpolyglutamate synthase activity"/>
    <property type="evidence" value="ECO:0007669"/>
    <property type="project" value="InterPro"/>
</dbReference>
<feature type="binding site" evidence="11">
    <location>
        <position position="198"/>
    </location>
    <ligand>
        <name>UDP-N-acetyl-alpha-D-muramoyl-L-alanyl-D-glutamate</name>
        <dbReference type="ChEBI" id="CHEBI:83900"/>
    </ligand>
</feature>
<dbReference type="eggNOG" id="COG0769">
    <property type="taxonomic scope" value="Bacteria"/>
</dbReference>
<evidence type="ECO:0000313" key="16">
    <source>
        <dbReference type="EMBL" id="EJW22020.1"/>
    </source>
</evidence>
<dbReference type="GO" id="GO:0008360">
    <property type="term" value="P:regulation of cell shape"/>
    <property type="evidence" value="ECO:0007669"/>
    <property type="project" value="UniProtKB-KW"/>
</dbReference>
<comment type="PTM">
    <text evidence="11">Carboxylation is probably crucial for Mg(2+) binding and, consequently, for the gamma-phosphate positioning of ATP.</text>
</comment>
<evidence type="ECO:0000259" key="14">
    <source>
        <dbReference type="Pfam" id="PF02875"/>
    </source>
</evidence>
<proteinExistence type="inferred from homology"/>
<dbReference type="GO" id="GO:0071555">
    <property type="term" value="P:cell wall organization"/>
    <property type="evidence" value="ECO:0007669"/>
    <property type="project" value="UniProtKB-KW"/>
</dbReference>
<feature type="binding site" evidence="11">
    <location>
        <position position="466"/>
    </location>
    <ligand>
        <name>meso-2,6-diaminopimelate</name>
        <dbReference type="ChEBI" id="CHEBI:57791"/>
    </ligand>
</feature>
<evidence type="ECO:0000256" key="8">
    <source>
        <dbReference type="ARBA" id="ARBA00022984"/>
    </source>
</evidence>
<keyword evidence="5 11" id="KW-0547">Nucleotide-binding</keyword>
<keyword evidence="3 11" id="KW-0436">Ligase</keyword>
<evidence type="ECO:0000256" key="11">
    <source>
        <dbReference type="HAMAP-Rule" id="MF_00208"/>
    </source>
</evidence>
<dbReference type="AlphaFoldDB" id="J9A6Q4"/>
<keyword evidence="17" id="KW-1185">Reference proteome</keyword>
<dbReference type="GO" id="GO:0005524">
    <property type="term" value="F:ATP binding"/>
    <property type="evidence" value="ECO:0007669"/>
    <property type="project" value="UniProtKB-UniRule"/>
</dbReference>
<feature type="binding site" evidence="11">
    <location>
        <position position="190"/>
    </location>
    <ligand>
        <name>UDP-N-acetyl-alpha-D-muramoyl-L-alanyl-D-glutamate</name>
        <dbReference type="ChEBI" id="CHEBI:83900"/>
    </ligand>
</feature>
<dbReference type="OrthoDB" id="9800958at2"/>
<dbReference type="Pfam" id="PF08245">
    <property type="entry name" value="Mur_ligase_M"/>
    <property type="match status" value="1"/>
</dbReference>
<keyword evidence="11" id="KW-0460">Magnesium</keyword>
<dbReference type="PANTHER" id="PTHR23135:SF4">
    <property type="entry name" value="UDP-N-ACETYLMURAMOYL-L-ALANYL-D-GLUTAMATE--2,6-DIAMINOPIMELATE LIGASE MURE HOMOLOG, CHLOROPLASTIC"/>
    <property type="match status" value="1"/>
</dbReference>
<name>J9A6Q4_9PROT</name>
<comment type="cofactor">
    <cofactor evidence="11">
        <name>Mg(2+)</name>
        <dbReference type="ChEBI" id="CHEBI:18420"/>
    </cofactor>
</comment>
<feature type="binding site" evidence="11">
    <location>
        <position position="470"/>
    </location>
    <ligand>
        <name>meso-2,6-diaminopimelate</name>
        <dbReference type="ChEBI" id="CHEBI:57791"/>
    </ligand>
</feature>
<dbReference type="GO" id="GO:0005737">
    <property type="term" value="C:cytoplasm"/>
    <property type="evidence" value="ECO:0007669"/>
    <property type="project" value="UniProtKB-SubCell"/>
</dbReference>
<protein>
    <recommendedName>
        <fullName evidence="11">UDP-N-acetylmuramoyl-L-alanyl-D-glutamate--2,6-diaminopimelate ligase</fullName>
        <ecNumber evidence="11">6.3.2.13</ecNumber>
    </recommendedName>
    <alternativeName>
        <fullName evidence="11">Meso-A2pm-adding enzyme</fullName>
    </alternativeName>
    <alternativeName>
        <fullName evidence="11">Meso-diaminopimelate-adding enzyme</fullName>
    </alternativeName>
    <alternativeName>
        <fullName evidence="11">UDP-MurNAc-L-Ala-D-Glu:meso-diaminopimelate ligase</fullName>
    </alternativeName>
    <alternativeName>
        <fullName evidence="11">UDP-MurNAc-tripeptide synthetase</fullName>
    </alternativeName>
    <alternativeName>
        <fullName evidence="11">UDP-N-acetylmuramyl-tripeptide synthetase</fullName>
    </alternativeName>
</protein>
<dbReference type="InterPro" id="IPR036565">
    <property type="entry name" value="Mur-like_cat_sf"/>
</dbReference>
<evidence type="ECO:0000259" key="13">
    <source>
        <dbReference type="Pfam" id="PF01225"/>
    </source>
</evidence>
<comment type="caution">
    <text evidence="11">Lacks conserved residue(s) required for the propagation of feature annotation.</text>
</comment>
<comment type="function">
    <text evidence="11">Catalyzes the addition of meso-diaminopimelic acid to the nucleotide precursor UDP-N-acetylmuramoyl-L-alanyl-D-glutamate (UMAG) in the biosynthesis of bacterial cell-wall peptidoglycan.</text>
</comment>
<dbReference type="PANTHER" id="PTHR23135">
    <property type="entry name" value="MUR LIGASE FAMILY MEMBER"/>
    <property type="match status" value="1"/>
</dbReference>
<feature type="binding site" evidence="11">
    <location>
        <begin position="117"/>
        <end position="123"/>
    </location>
    <ligand>
        <name>ATP</name>
        <dbReference type="ChEBI" id="CHEBI:30616"/>
    </ligand>
</feature>
<keyword evidence="6 11" id="KW-0067">ATP-binding</keyword>
<evidence type="ECO:0000256" key="3">
    <source>
        <dbReference type="ARBA" id="ARBA00022598"/>
    </source>
</evidence>
<keyword evidence="9 11" id="KW-0131">Cell cycle</keyword>
<evidence type="ECO:0000256" key="10">
    <source>
        <dbReference type="ARBA" id="ARBA00023316"/>
    </source>
</evidence>
<comment type="similarity">
    <text evidence="1 11">Belongs to the MurCDEF family. MurE subfamily.</text>
</comment>
<dbReference type="Proteomes" id="UP000004836">
    <property type="component" value="Unassembled WGS sequence"/>
</dbReference>
<keyword evidence="10 11" id="KW-0961">Cell wall biogenesis/degradation</keyword>
<keyword evidence="8 11" id="KW-0573">Peptidoglycan synthesis</keyword>
<dbReference type="GO" id="GO:0000287">
    <property type="term" value="F:magnesium ion binding"/>
    <property type="evidence" value="ECO:0007669"/>
    <property type="project" value="UniProtKB-UniRule"/>
</dbReference>
<keyword evidence="4 11" id="KW-0132">Cell division</keyword>
<dbReference type="SUPFAM" id="SSF53623">
    <property type="entry name" value="MurD-like peptide ligases, catalytic domain"/>
    <property type="match status" value="1"/>
</dbReference>
<evidence type="ECO:0000256" key="5">
    <source>
        <dbReference type="ARBA" id="ARBA00022741"/>
    </source>
</evidence>
<comment type="pathway">
    <text evidence="11 12">Cell wall biogenesis; peptidoglycan biosynthesis.</text>
</comment>
<dbReference type="InterPro" id="IPR005761">
    <property type="entry name" value="UDP-N-AcMur-Glu-dNH2Pim_ligase"/>
</dbReference>
<comment type="subcellular location">
    <subcellularLocation>
        <location evidence="11 12">Cytoplasm</location>
    </subcellularLocation>
</comment>
<evidence type="ECO:0000256" key="4">
    <source>
        <dbReference type="ARBA" id="ARBA00022618"/>
    </source>
</evidence>
<dbReference type="EMBL" id="ALYF01000002">
    <property type="protein sequence ID" value="EJW22020.1"/>
    <property type="molecule type" value="Genomic_DNA"/>
</dbReference>
<sequence length="503" mass="53640">MRLHELLGQNLTDDAFDAELDKTTEILGITADSRNVLPGYMFAALPGSMVDGAKYIGDAVKNGARLILTGSDVDLHDSDLPEGVGAVLRDANPRRQLALLAQRFFKFAPAQIFAVTGTNGKTSVATFINQILSHAGQSSASMGTLGVKANGKLGDYQLPLEHTTPEPVMLHAILRDLYALGVESLAMEVSSHALAQFRVDGVKVNVAGFTNLSRDHLDYHKNEHAYLDAKVRLFSEVLLPDGVAVVNRMGAKSDFIEQTAAKAGRKVFTLDAKDADLTLTDVTPQANGLGFTLTYQGETLPVQTPIAGVFQAENIALAAAMCLAGGLPFEKLRQGLASLAAPTGRMEQVISSEQGVACYVDYAHTPDALANALQALRPHCAGRLICVFGCGGDRDKGKRAEMGRIAAQHADSIIITDDNPRHEDAALIRQEILQACPNAMDCGDRREAIKAALETAALGDVILVAGKGHETGQIIGEKIIPFSDHETLRDLAKQVTVGEGEDD</sequence>
<keyword evidence="7 11" id="KW-0133">Cell shape</keyword>
<evidence type="ECO:0000259" key="15">
    <source>
        <dbReference type="Pfam" id="PF08245"/>
    </source>
</evidence>
<dbReference type="SUPFAM" id="SSF63418">
    <property type="entry name" value="MurE/MurF N-terminal domain"/>
    <property type="match status" value="1"/>
</dbReference>
<gene>
    <name evidence="11" type="primary">murE</name>
    <name evidence="16" type="ORF">IMCC14465_04140</name>
</gene>
<feature type="binding site" evidence="11">
    <location>
        <position position="196"/>
    </location>
    <ligand>
        <name>UDP-N-acetyl-alpha-D-muramoyl-L-alanyl-D-glutamate</name>
        <dbReference type="ChEBI" id="CHEBI:83900"/>
    </ligand>
</feature>
<dbReference type="HAMAP" id="MF_00208">
    <property type="entry name" value="MurE"/>
    <property type="match status" value="1"/>
</dbReference>
<dbReference type="Gene3D" id="3.40.1190.10">
    <property type="entry name" value="Mur-like, catalytic domain"/>
    <property type="match status" value="1"/>
</dbReference>
<evidence type="ECO:0000256" key="12">
    <source>
        <dbReference type="RuleBase" id="RU004135"/>
    </source>
</evidence>
<dbReference type="GO" id="GO:0008765">
    <property type="term" value="F:UDP-N-acetylmuramoylalanyl-D-glutamate-2,6-diaminopimelate ligase activity"/>
    <property type="evidence" value="ECO:0007669"/>
    <property type="project" value="UniProtKB-UniRule"/>
</dbReference>
<dbReference type="Pfam" id="PF01225">
    <property type="entry name" value="Mur_ligase"/>
    <property type="match status" value="1"/>
</dbReference>
<dbReference type="EC" id="6.3.2.13" evidence="11"/>
<keyword evidence="2 11" id="KW-0963">Cytoplasm</keyword>
<comment type="caution">
    <text evidence="16">The sequence shown here is derived from an EMBL/GenBank/DDBJ whole genome shotgun (WGS) entry which is preliminary data.</text>
</comment>
<organism evidence="16 17">
    <name type="scientific">alpha proteobacterium IMCC14465</name>
    <dbReference type="NCBI Taxonomy" id="1220535"/>
    <lineage>
        <taxon>Bacteria</taxon>
        <taxon>Pseudomonadati</taxon>
        <taxon>Pseudomonadota</taxon>
        <taxon>Alphaproteobacteria</taxon>
        <taxon>PS1 clade</taxon>
    </lineage>
</organism>
<evidence type="ECO:0000256" key="6">
    <source>
        <dbReference type="ARBA" id="ARBA00022840"/>
    </source>
</evidence>
<dbReference type="NCBIfam" id="NF001124">
    <property type="entry name" value="PRK00139.1-2"/>
    <property type="match status" value="1"/>
</dbReference>
<dbReference type="UniPathway" id="UPA00219"/>
<feature type="binding site" evidence="11">
    <location>
        <position position="33"/>
    </location>
    <ligand>
        <name>UDP-N-acetyl-alpha-D-muramoyl-L-alanyl-D-glutamate</name>
        <dbReference type="ChEBI" id="CHEBI:83900"/>
    </ligand>
</feature>
<dbReference type="STRING" id="1220535.IMCC14465_04140"/>
<dbReference type="PROSITE" id="PS01011">
    <property type="entry name" value="FOLYLPOLYGLU_SYNT_1"/>
    <property type="match status" value="1"/>
</dbReference>
<reference evidence="16 17" key="1">
    <citation type="journal article" date="2012" name="J. Bacteriol.">
        <title>Genome Sequence of Strain IMCC14465, Isolated from the East Sea, Belonging to the PS1 Clade of Alphaproteobacteria.</title>
        <authorList>
            <person name="Yang S.J."/>
            <person name="Kang I."/>
            <person name="Cho J.C."/>
        </authorList>
    </citation>
    <scope>NUCLEOTIDE SEQUENCE [LARGE SCALE GENOMIC DNA]</scope>
    <source>
        <strain evidence="16 17">IMCC14465</strain>
    </source>
</reference>
<feature type="domain" description="Mur ligase central" evidence="15">
    <location>
        <begin position="115"/>
        <end position="321"/>
    </location>
</feature>
<dbReference type="Pfam" id="PF02875">
    <property type="entry name" value="Mur_ligase_C"/>
    <property type="match status" value="1"/>
</dbReference>
<dbReference type="InterPro" id="IPR000713">
    <property type="entry name" value="Mur_ligase_N"/>
</dbReference>
<dbReference type="InterPro" id="IPR004101">
    <property type="entry name" value="Mur_ligase_C"/>
</dbReference>
<dbReference type="GO" id="GO:0009252">
    <property type="term" value="P:peptidoglycan biosynthetic process"/>
    <property type="evidence" value="ECO:0007669"/>
    <property type="project" value="UniProtKB-UniRule"/>
</dbReference>
<feature type="modified residue" description="N6-carboxylysine" evidence="11">
    <location>
        <position position="230"/>
    </location>
</feature>
<dbReference type="Gene3D" id="3.90.190.20">
    <property type="entry name" value="Mur ligase, C-terminal domain"/>
    <property type="match status" value="1"/>
</dbReference>
<feature type="domain" description="Mur ligase C-terminal" evidence="14">
    <location>
        <begin position="344"/>
        <end position="468"/>
    </location>
</feature>
<feature type="short sequence motif" description="Meso-diaminopimelate recognition motif" evidence="11">
    <location>
        <begin position="418"/>
        <end position="421"/>
    </location>
</feature>
<dbReference type="PATRIC" id="fig|1220535.3.peg.410"/>
<dbReference type="GO" id="GO:0051301">
    <property type="term" value="P:cell division"/>
    <property type="evidence" value="ECO:0007669"/>
    <property type="project" value="UniProtKB-KW"/>
</dbReference>
<dbReference type="NCBIfam" id="NF001126">
    <property type="entry name" value="PRK00139.1-4"/>
    <property type="match status" value="1"/>
</dbReference>
<dbReference type="InterPro" id="IPR035911">
    <property type="entry name" value="MurE/MurF_N"/>
</dbReference>
<accession>J9A6Q4</accession>
<dbReference type="InterPro" id="IPR013221">
    <property type="entry name" value="Mur_ligase_cen"/>
</dbReference>
<feature type="binding site" evidence="11">
    <location>
        <begin position="163"/>
        <end position="164"/>
    </location>
    <ligand>
        <name>UDP-N-acetyl-alpha-D-muramoyl-L-alanyl-D-glutamate</name>
        <dbReference type="ChEBI" id="CHEBI:83900"/>
    </ligand>
</feature>
<feature type="binding site" evidence="11">
    <location>
        <begin position="418"/>
        <end position="421"/>
    </location>
    <ligand>
        <name>meso-2,6-diaminopimelate</name>
        <dbReference type="ChEBI" id="CHEBI:57791"/>
    </ligand>
</feature>